<dbReference type="RefSeq" id="WP_146445140.1">
    <property type="nucleotide sequence ID" value="NZ_SJPR01000003.1"/>
</dbReference>
<accession>A0A5C6AB79</accession>
<dbReference type="EMBL" id="SJPR01000003">
    <property type="protein sequence ID" value="TWT96617.1"/>
    <property type="molecule type" value="Genomic_DNA"/>
</dbReference>
<evidence type="ECO:0000256" key="1">
    <source>
        <dbReference type="SAM" id="SignalP"/>
    </source>
</evidence>
<reference evidence="2 3" key="1">
    <citation type="submission" date="2019-02" db="EMBL/GenBank/DDBJ databases">
        <title>Deep-cultivation of Planctomycetes and their phenomic and genomic characterization uncovers novel biology.</title>
        <authorList>
            <person name="Wiegand S."/>
            <person name="Jogler M."/>
            <person name="Boedeker C."/>
            <person name="Pinto D."/>
            <person name="Vollmers J."/>
            <person name="Rivas-Marin E."/>
            <person name="Kohn T."/>
            <person name="Peeters S.H."/>
            <person name="Heuer A."/>
            <person name="Rast P."/>
            <person name="Oberbeckmann S."/>
            <person name="Bunk B."/>
            <person name="Jeske O."/>
            <person name="Meyerdierks A."/>
            <person name="Storesund J.E."/>
            <person name="Kallscheuer N."/>
            <person name="Luecker S."/>
            <person name="Lage O.M."/>
            <person name="Pohl T."/>
            <person name="Merkel B.J."/>
            <person name="Hornburger P."/>
            <person name="Mueller R.-W."/>
            <person name="Bruemmer F."/>
            <person name="Labrenz M."/>
            <person name="Spormann A.M."/>
            <person name="Op Den Camp H."/>
            <person name="Overmann J."/>
            <person name="Amann R."/>
            <person name="Jetten M.S.M."/>
            <person name="Mascher T."/>
            <person name="Medema M.H."/>
            <person name="Devos D.P."/>
            <person name="Kaster A.-K."/>
            <person name="Ovreas L."/>
            <person name="Rohde M."/>
            <person name="Galperin M.Y."/>
            <person name="Jogler C."/>
        </authorList>
    </citation>
    <scope>NUCLEOTIDE SEQUENCE [LARGE SCALE GENOMIC DNA]</scope>
    <source>
        <strain evidence="2 3">Pla108</strain>
    </source>
</reference>
<comment type="caution">
    <text evidence="2">The sequence shown here is derived from an EMBL/GenBank/DDBJ whole genome shotgun (WGS) entry which is preliminary data.</text>
</comment>
<dbReference type="OrthoDB" id="264225at2"/>
<dbReference type="AlphaFoldDB" id="A0A5C6AB79"/>
<dbReference type="Gene3D" id="3.90.132.10">
    <property type="entry name" value="Leishmanolysin , domain 2"/>
    <property type="match status" value="1"/>
</dbReference>
<dbReference type="SUPFAM" id="SSF55486">
    <property type="entry name" value="Metalloproteases ('zincins'), catalytic domain"/>
    <property type="match status" value="2"/>
</dbReference>
<feature type="chain" id="PRO_5022827500" description="Leishmanolysin" evidence="1">
    <location>
        <begin position="23"/>
        <end position="279"/>
    </location>
</feature>
<proteinExistence type="predicted"/>
<gene>
    <name evidence="2" type="ORF">Pla108_23860</name>
</gene>
<evidence type="ECO:0008006" key="4">
    <source>
        <dbReference type="Google" id="ProtNLM"/>
    </source>
</evidence>
<protein>
    <recommendedName>
        <fullName evidence="4">Leishmanolysin</fullName>
    </recommendedName>
</protein>
<organism evidence="2 3">
    <name type="scientific">Botrimarina colliarenosi</name>
    <dbReference type="NCBI Taxonomy" id="2528001"/>
    <lineage>
        <taxon>Bacteria</taxon>
        <taxon>Pseudomonadati</taxon>
        <taxon>Planctomycetota</taxon>
        <taxon>Planctomycetia</taxon>
        <taxon>Pirellulales</taxon>
        <taxon>Lacipirellulaceae</taxon>
        <taxon>Botrimarina</taxon>
    </lineage>
</organism>
<dbReference type="Proteomes" id="UP000317421">
    <property type="component" value="Unassembled WGS sequence"/>
</dbReference>
<keyword evidence="1" id="KW-0732">Signal</keyword>
<feature type="signal peptide" evidence="1">
    <location>
        <begin position="1"/>
        <end position="22"/>
    </location>
</feature>
<sequence length="279" mass="28792" precursor="true">MIRPTLLVVFAAVCFTTAPARATLTIDVSYTGDPLFEPYFAAAATTWQNLLVGYQDGAIQAVSSGSSYIGGFVGDPLTTVYITAQVSPIDGPGMILGSAGPTEVALDAANYILATDGEMTFDSADAANLVSAGSFGNVVLHEMAHVLGFGTLWTNNNVASVGTGEFTGPNATAYWQSEFGQTGTPDVELDGGPGTANGHWNENLGGAGLVGITSVDGDLRNELMTGWLNSPTFISDMTIASFIDIGFTTIVAPVPEASGFLAMGMVFASVAAKRRRPAA</sequence>
<evidence type="ECO:0000313" key="3">
    <source>
        <dbReference type="Proteomes" id="UP000317421"/>
    </source>
</evidence>
<evidence type="ECO:0000313" key="2">
    <source>
        <dbReference type="EMBL" id="TWT96617.1"/>
    </source>
</evidence>
<keyword evidence="3" id="KW-1185">Reference proteome</keyword>
<name>A0A5C6AB79_9BACT</name>